<dbReference type="EMBL" id="FQZB01000010">
    <property type="protein sequence ID" value="SHJ78156.1"/>
    <property type="molecule type" value="Genomic_DNA"/>
</dbReference>
<dbReference type="InterPro" id="IPR041985">
    <property type="entry name" value="Ribosomal_eL14_KOW"/>
</dbReference>
<dbReference type="InterPro" id="IPR014722">
    <property type="entry name" value="Rib_uL2_dom2"/>
</dbReference>
<dbReference type="CDD" id="cd06088">
    <property type="entry name" value="KOW_RPL14"/>
    <property type="match status" value="1"/>
</dbReference>
<organism evidence="3 4">
    <name type="scientific">Clostridium cavendishii DSM 21758</name>
    <dbReference type="NCBI Taxonomy" id="1121302"/>
    <lineage>
        <taxon>Bacteria</taxon>
        <taxon>Bacillati</taxon>
        <taxon>Bacillota</taxon>
        <taxon>Clostridia</taxon>
        <taxon>Eubacteriales</taxon>
        <taxon>Clostridiaceae</taxon>
        <taxon>Clostridium</taxon>
    </lineage>
</organism>
<dbReference type="OrthoDB" id="1683515at2"/>
<dbReference type="GO" id="GO:0005840">
    <property type="term" value="C:ribosome"/>
    <property type="evidence" value="ECO:0007669"/>
    <property type="project" value="UniProtKB-KW"/>
</dbReference>
<evidence type="ECO:0000256" key="2">
    <source>
        <dbReference type="ARBA" id="ARBA00023274"/>
    </source>
</evidence>
<evidence type="ECO:0008006" key="5">
    <source>
        <dbReference type="Google" id="ProtNLM"/>
    </source>
</evidence>
<sequence>MQNNDLIGRLVVSKAGRDKDQSYIVVNVIDDQNVLLANGKTKTIEMPKRKIRKHVELTNVMDESIKSSILSQDKNINLIIKRFLNLNGTVKEV</sequence>
<dbReference type="InterPro" id="IPR008991">
    <property type="entry name" value="Translation_prot_SH3-like_sf"/>
</dbReference>
<dbReference type="Proteomes" id="UP000184310">
    <property type="component" value="Unassembled WGS sequence"/>
</dbReference>
<gene>
    <name evidence="3" type="ORF">SAMN02745163_02588</name>
</gene>
<keyword evidence="4" id="KW-1185">Reference proteome</keyword>
<accession>A0A1M6M433</accession>
<dbReference type="SUPFAM" id="SSF50104">
    <property type="entry name" value="Translation proteins SH3-like domain"/>
    <property type="match status" value="1"/>
</dbReference>
<evidence type="ECO:0000313" key="4">
    <source>
        <dbReference type="Proteomes" id="UP000184310"/>
    </source>
</evidence>
<protein>
    <recommendedName>
        <fullName evidence="5">Ribosomal protein L14E/L6E/L27E</fullName>
    </recommendedName>
</protein>
<dbReference type="Gene3D" id="2.30.30.30">
    <property type="match status" value="1"/>
</dbReference>
<dbReference type="AlphaFoldDB" id="A0A1M6M433"/>
<dbReference type="STRING" id="1121302.SAMN02745163_02588"/>
<keyword evidence="1" id="KW-0689">Ribosomal protein</keyword>
<keyword evidence="2" id="KW-0687">Ribonucleoprotein</keyword>
<evidence type="ECO:0000313" key="3">
    <source>
        <dbReference type="EMBL" id="SHJ78156.1"/>
    </source>
</evidence>
<proteinExistence type="predicted"/>
<name>A0A1M6M433_9CLOT</name>
<reference evidence="3 4" key="1">
    <citation type="submission" date="2016-11" db="EMBL/GenBank/DDBJ databases">
        <authorList>
            <person name="Jaros S."/>
            <person name="Januszkiewicz K."/>
            <person name="Wedrychowicz H."/>
        </authorList>
    </citation>
    <scope>NUCLEOTIDE SEQUENCE [LARGE SCALE GENOMIC DNA]</scope>
    <source>
        <strain evidence="3 4">DSM 21758</strain>
    </source>
</reference>
<dbReference type="GO" id="GO:1990904">
    <property type="term" value="C:ribonucleoprotein complex"/>
    <property type="evidence" value="ECO:0007669"/>
    <property type="project" value="UniProtKB-KW"/>
</dbReference>
<evidence type="ECO:0000256" key="1">
    <source>
        <dbReference type="ARBA" id="ARBA00022980"/>
    </source>
</evidence>